<keyword evidence="8" id="KW-1185">Reference proteome</keyword>
<comment type="catalytic activity">
    <reaction evidence="6">
        <text>precorrin-2 + NAD(+) = sirohydrochlorin + NADH + 2 H(+)</text>
        <dbReference type="Rhea" id="RHEA:15613"/>
        <dbReference type="ChEBI" id="CHEBI:15378"/>
        <dbReference type="ChEBI" id="CHEBI:57540"/>
        <dbReference type="ChEBI" id="CHEBI:57945"/>
        <dbReference type="ChEBI" id="CHEBI:58351"/>
        <dbReference type="ChEBI" id="CHEBI:58827"/>
        <dbReference type="EC" id="1.3.1.76"/>
    </reaction>
</comment>
<dbReference type="InterPro" id="IPR006367">
    <property type="entry name" value="Sirohaem_synthase_N"/>
</dbReference>
<dbReference type="Gene3D" id="1.10.8.610">
    <property type="entry name" value="SirC, precorrin-2 dehydrogenase, C-terminal helical domain-like"/>
    <property type="match status" value="1"/>
</dbReference>
<dbReference type="UniPathway" id="UPA00262">
    <property type="reaction ID" value="UER00222"/>
</dbReference>
<evidence type="ECO:0000256" key="4">
    <source>
        <dbReference type="ARBA" id="ARBA00023027"/>
    </source>
</evidence>
<dbReference type="EC" id="1.3.1.76" evidence="2"/>
<dbReference type="KEGG" id="plen:EIM92_10120"/>
<name>A0A3Q8S7H4_9BACL</name>
<dbReference type="GO" id="GO:0004325">
    <property type="term" value="F:ferrochelatase activity"/>
    <property type="evidence" value="ECO:0007669"/>
    <property type="project" value="InterPro"/>
</dbReference>
<keyword evidence="5" id="KW-0627">Porphyrin biosynthesis</keyword>
<dbReference type="Proteomes" id="UP000273145">
    <property type="component" value="Chromosome"/>
</dbReference>
<evidence type="ECO:0000256" key="1">
    <source>
        <dbReference type="ARBA" id="ARBA00005010"/>
    </source>
</evidence>
<dbReference type="PANTHER" id="PTHR35330">
    <property type="entry name" value="SIROHEME BIOSYNTHESIS PROTEIN MET8"/>
    <property type="match status" value="1"/>
</dbReference>
<dbReference type="SUPFAM" id="SSF51735">
    <property type="entry name" value="NAD(P)-binding Rossmann-fold domains"/>
    <property type="match status" value="1"/>
</dbReference>
<dbReference type="InterPro" id="IPR036291">
    <property type="entry name" value="NAD(P)-bd_dom_sf"/>
</dbReference>
<accession>A0A3Q8S7H4</accession>
<dbReference type="AlphaFoldDB" id="A0A3Q8S7H4"/>
<dbReference type="PANTHER" id="PTHR35330:SF1">
    <property type="entry name" value="SIROHEME BIOSYNTHESIS PROTEIN MET8"/>
    <property type="match status" value="1"/>
</dbReference>
<dbReference type="GO" id="GO:0043115">
    <property type="term" value="F:precorrin-2 dehydrogenase activity"/>
    <property type="evidence" value="ECO:0007669"/>
    <property type="project" value="UniProtKB-EC"/>
</dbReference>
<evidence type="ECO:0000313" key="7">
    <source>
        <dbReference type="EMBL" id="AZK48968.1"/>
    </source>
</evidence>
<dbReference type="OrthoDB" id="9773765at2"/>
<dbReference type="GO" id="GO:0019354">
    <property type="term" value="P:siroheme biosynthetic process"/>
    <property type="evidence" value="ECO:0007669"/>
    <property type="project" value="UniProtKB-UniPathway"/>
</dbReference>
<dbReference type="Pfam" id="PF13241">
    <property type="entry name" value="NAD_binding_7"/>
    <property type="match status" value="1"/>
</dbReference>
<dbReference type="Gene3D" id="3.40.50.720">
    <property type="entry name" value="NAD(P)-binding Rossmann-like Domain"/>
    <property type="match status" value="1"/>
</dbReference>
<keyword evidence="3" id="KW-0560">Oxidoreductase</keyword>
<dbReference type="SUPFAM" id="SSF75615">
    <property type="entry name" value="Siroheme synthase middle domains-like"/>
    <property type="match status" value="1"/>
</dbReference>
<dbReference type="InterPro" id="IPR028161">
    <property type="entry name" value="Met8-like"/>
</dbReference>
<sequence length="220" mass="24702">MVTMVLPYYIPIMLNCTGKRCVVVGGGQIAERKVTALIASSADTVVISPLLTPHLMSCYEKGQIHWIERGYREGDLQGAFLAYAVTDDVQVNRAVVAEAEYRAVPVNDASDGTRGSFITPASLRRGGLIVAVSTSGAGPAVSKRLCQEVDAMFGEHYEAYIDFLGKMRMQIKERVADQDKRQRLFKKLAEMDLLTQIREERFRPWSVEEMTSWIDTYREE</sequence>
<comment type="pathway">
    <text evidence="1">Porphyrin-containing compound metabolism; siroheme biosynthesis; sirohydrochlorin from precorrin-2: step 1/1.</text>
</comment>
<evidence type="ECO:0000256" key="5">
    <source>
        <dbReference type="ARBA" id="ARBA00023244"/>
    </source>
</evidence>
<protein>
    <recommendedName>
        <fullName evidence="2">precorrin-2 dehydrogenase</fullName>
        <ecNumber evidence="2">1.3.1.76</ecNumber>
    </recommendedName>
</protein>
<keyword evidence="4" id="KW-0520">NAD</keyword>
<evidence type="ECO:0000313" key="8">
    <source>
        <dbReference type="Proteomes" id="UP000273145"/>
    </source>
</evidence>
<dbReference type="InterPro" id="IPR042518">
    <property type="entry name" value="SirC_C"/>
</dbReference>
<evidence type="ECO:0000256" key="6">
    <source>
        <dbReference type="ARBA" id="ARBA00047561"/>
    </source>
</evidence>
<evidence type="ECO:0000256" key="3">
    <source>
        <dbReference type="ARBA" id="ARBA00023002"/>
    </source>
</evidence>
<dbReference type="NCBIfam" id="TIGR01470">
    <property type="entry name" value="cysG_Nterm"/>
    <property type="match status" value="1"/>
</dbReference>
<dbReference type="Pfam" id="PF22440">
    <property type="entry name" value="SirC_C"/>
    <property type="match status" value="1"/>
</dbReference>
<proteinExistence type="predicted"/>
<gene>
    <name evidence="7" type="ORF">EIM92_10120</name>
</gene>
<organism evidence="7 8">
    <name type="scientific">Paenibacillus lentus</name>
    <dbReference type="NCBI Taxonomy" id="1338368"/>
    <lineage>
        <taxon>Bacteria</taxon>
        <taxon>Bacillati</taxon>
        <taxon>Bacillota</taxon>
        <taxon>Bacilli</taxon>
        <taxon>Bacillales</taxon>
        <taxon>Paenibacillaceae</taxon>
        <taxon>Paenibacillus</taxon>
    </lineage>
</organism>
<dbReference type="EMBL" id="CP034248">
    <property type="protein sequence ID" value="AZK48968.1"/>
    <property type="molecule type" value="Genomic_DNA"/>
</dbReference>
<reference evidence="7 8" key="1">
    <citation type="submission" date="2018-11" db="EMBL/GenBank/DDBJ databases">
        <title>Genome sequencing of Paenibacillus lentus DSM25539(T).</title>
        <authorList>
            <person name="Kook J.-K."/>
            <person name="Park S.-N."/>
            <person name="Lim Y.K."/>
        </authorList>
    </citation>
    <scope>NUCLEOTIDE SEQUENCE [LARGE SCALE GENOMIC DNA]</scope>
    <source>
        <strain evidence="7 8">DSM 25539</strain>
    </source>
</reference>
<evidence type="ECO:0000256" key="2">
    <source>
        <dbReference type="ARBA" id="ARBA00012400"/>
    </source>
</evidence>